<dbReference type="GO" id="GO:0016757">
    <property type="term" value="F:glycosyltransferase activity"/>
    <property type="evidence" value="ECO:0007669"/>
    <property type="project" value="InterPro"/>
</dbReference>
<dbReference type="GO" id="GO:0000139">
    <property type="term" value="C:Golgi membrane"/>
    <property type="evidence" value="ECO:0007669"/>
    <property type="project" value="InterPro"/>
</dbReference>
<feature type="transmembrane region" description="Helical" evidence="1">
    <location>
        <begin position="252"/>
        <end position="271"/>
    </location>
</feature>
<sequence>MRGSSERVLRVTSSSHFLAFSTFLLFYLAAIVYFRWTSFRDPSSVFFDPSRGFDRIYSAFRQDQADAFIANVDPSGYGVAYAGQSPSICIGIASVQRKGARYFNSAVGSLLQGLSDEQRRDLHLTLFLAHTNSSTHMAHNEDWFNVLPDERLTYDNLTPGAIDHLRELENNKGYTEKPLFDYVHLLKSCYLSHTPWIMMLEDDVLAMDGWYHRTKQAIFELEQRRDFERSVYLRLFYTEQFFGWNSEEWPSYLFWSIVTAGATFAAIYAVRKYYPASTPFLTSSTNLAILFVCLPMTIGLYFAAGRTTVSPLRHGLQHMDNFGCCSQAFVFPRHAIAGLIDYYEMRHDGYIDMMTETYSEINKLQRWALVPSVFQHVGSKSSKGDDMDHASWGRAVAANIWNYEYELYNPVKIEREKARIDQITHGA</sequence>
<dbReference type="PANTHER" id="PTHR31410">
    <property type="entry name" value="TRANSMEMBRANE PROTEIN 246"/>
    <property type="match status" value="1"/>
</dbReference>
<evidence type="ECO:0008006" key="4">
    <source>
        <dbReference type="Google" id="ProtNLM"/>
    </source>
</evidence>
<evidence type="ECO:0000256" key="1">
    <source>
        <dbReference type="SAM" id="Phobius"/>
    </source>
</evidence>
<dbReference type="PANTHER" id="PTHR31410:SF1">
    <property type="entry name" value="POST-GPI ATTACHMENT TO PROTEINS FACTOR 4"/>
    <property type="match status" value="1"/>
</dbReference>
<feature type="transmembrane region" description="Helical" evidence="1">
    <location>
        <begin position="283"/>
        <end position="304"/>
    </location>
</feature>
<keyword evidence="3" id="KW-1185">Reference proteome</keyword>
<dbReference type="AlphaFoldDB" id="A0A9P4ULF1"/>
<evidence type="ECO:0000313" key="2">
    <source>
        <dbReference type="EMBL" id="KAF2718454.1"/>
    </source>
</evidence>
<reference evidence="2" key="1">
    <citation type="journal article" date="2020" name="Stud. Mycol.">
        <title>101 Dothideomycetes genomes: a test case for predicting lifestyles and emergence of pathogens.</title>
        <authorList>
            <person name="Haridas S."/>
            <person name="Albert R."/>
            <person name="Binder M."/>
            <person name="Bloem J."/>
            <person name="Labutti K."/>
            <person name="Salamov A."/>
            <person name="Andreopoulos B."/>
            <person name="Baker S."/>
            <person name="Barry K."/>
            <person name="Bills G."/>
            <person name="Bluhm B."/>
            <person name="Cannon C."/>
            <person name="Castanera R."/>
            <person name="Culley D."/>
            <person name="Daum C."/>
            <person name="Ezra D."/>
            <person name="Gonzalez J."/>
            <person name="Henrissat B."/>
            <person name="Kuo A."/>
            <person name="Liang C."/>
            <person name="Lipzen A."/>
            <person name="Lutzoni F."/>
            <person name="Magnuson J."/>
            <person name="Mondo S."/>
            <person name="Nolan M."/>
            <person name="Ohm R."/>
            <person name="Pangilinan J."/>
            <person name="Park H.-J."/>
            <person name="Ramirez L."/>
            <person name="Alfaro M."/>
            <person name="Sun H."/>
            <person name="Tritt A."/>
            <person name="Yoshinaga Y."/>
            <person name="Zwiers L.-H."/>
            <person name="Turgeon B."/>
            <person name="Goodwin S."/>
            <person name="Spatafora J."/>
            <person name="Crous P."/>
            <person name="Grigoriev I."/>
        </authorList>
    </citation>
    <scope>NUCLEOTIDE SEQUENCE</scope>
    <source>
        <strain evidence="2">CBS 116435</strain>
    </source>
</reference>
<protein>
    <recommendedName>
        <fullName evidence="4">Integral membrane protein</fullName>
    </recommendedName>
</protein>
<keyword evidence="1" id="KW-0812">Transmembrane</keyword>
<dbReference type="OrthoDB" id="2016523at2759"/>
<proteinExistence type="predicted"/>
<dbReference type="EMBL" id="MU003824">
    <property type="protein sequence ID" value="KAF2718454.1"/>
    <property type="molecule type" value="Genomic_DNA"/>
</dbReference>
<dbReference type="Proteomes" id="UP000799441">
    <property type="component" value="Unassembled WGS sequence"/>
</dbReference>
<dbReference type="InterPro" id="IPR029675">
    <property type="entry name" value="PGAP4"/>
</dbReference>
<keyword evidence="1" id="KW-0472">Membrane</keyword>
<dbReference type="GO" id="GO:0006506">
    <property type="term" value="P:GPI anchor biosynthetic process"/>
    <property type="evidence" value="ECO:0007669"/>
    <property type="project" value="InterPro"/>
</dbReference>
<comment type="caution">
    <text evidence="2">The sequence shown here is derived from an EMBL/GenBank/DDBJ whole genome shotgun (WGS) entry which is preliminary data.</text>
</comment>
<accession>A0A9P4ULF1</accession>
<keyword evidence="1" id="KW-1133">Transmembrane helix</keyword>
<evidence type="ECO:0000313" key="3">
    <source>
        <dbReference type="Proteomes" id="UP000799441"/>
    </source>
</evidence>
<gene>
    <name evidence="2" type="ORF">K431DRAFT_322403</name>
</gene>
<dbReference type="CDD" id="cd22189">
    <property type="entry name" value="PGAP4-like_fungal"/>
    <property type="match status" value="1"/>
</dbReference>
<feature type="transmembrane region" description="Helical" evidence="1">
    <location>
        <begin position="15"/>
        <end position="34"/>
    </location>
</feature>
<name>A0A9P4ULF1_9PEZI</name>
<organism evidence="2 3">
    <name type="scientific">Polychaeton citri CBS 116435</name>
    <dbReference type="NCBI Taxonomy" id="1314669"/>
    <lineage>
        <taxon>Eukaryota</taxon>
        <taxon>Fungi</taxon>
        <taxon>Dikarya</taxon>
        <taxon>Ascomycota</taxon>
        <taxon>Pezizomycotina</taxon>
        <taxon>Dothideomycetes</taxon>
        <taxon>Dothideomycetidae</taxon>
        <taxon>Capnodiales</taxon>
        <taxon>Capnodiaceae</taxon>
        <taxon>Polychaeton</taxon>
    </lineage>
</organism>